<dbReference type="EMBL" id="OIVN01001330">
    <property type="protein sequence ID" value="SPC92695.1"/>
    <property type="molecule type" value="Genomic_DNA"/>
</dbReference>
<organism evidence="1">
    <name type="scientific">Fagus sylvatica</name>
    <name type="common">Beechnut</name>
    <dbReference type="NCBI Taxonomy" id="28930"/>
    <lineage>
        <taxon>Eukaryota</taxon>
        <taxon>Viridiplantae</taxon>
        <taxon>Streptophyta</taxon>
        <taxon>Embryophyta</taxon>
        <taxon>Tracheophyta</taxon>
        <taxon>Spermatophyta</taxon>
        <taxon>Magnoliopsida</taxon>
        <taxon>eudicotyledons</taxon>
        <taxon>Gunneridae</taxon>
        <taxon>Pentapetalae</taxon>
        <taxon>rosids</taxon>
        <taxon>fabids</taxon>
        <taxon>Fagales</taxon>
        <taxon>Fagaceae</taxon>
        <taxon>Fagus</taxon>
    </lineage>
</organism>
<accession>A0A2N9FZV7</accession>
<gene>
    <name evidence="1" type="ORF">FSB_LOCUS20577</name>
</gene>
<dbReference type="AlphaFoldDB" id="A0A2N9FZV7"/>
<reference evidence="1" key="1">
    <citation type="submission" date="2018-02" db="EMBL/GenBank/DDBJ databases">
        <authorList>
            <person name="Cohen D.B."/>
            <person name="Kent A.D."/>
        </authorList>
    </citation>
    <scope>NUCLEOTIDE SEQUENCE</scope>
</reference>
<name>A0A2N9FZV7_FAGSY</name>
<protein>
    <submittedName>
        <fullName evidence="1">Uncharacterized protein</fullName>
    </submittedName>
</protein>
<sequence>MCAILCQSSPIPSWHLSFKWGQFQIASVCREVSLPIPSGSPSFRSDVRLPIVRLPSGSEVRLGQSKIRSFGSDVRLPIPSGSEIGAIKIRSFGSDVRLPIPSGSEEVRSDWGNRKYRRLGSDVRLPIPSGSEEVRSDWGNRKYQVSEVKPGEEDEEEGSEEVADIFIVIAIVSCKGLKLKDKERKAMIYAADIDRLILMSLLPHPRYPSSTIPLD</sequence>
<evidence type="ECO:0000313" key="1">
    <source>
        <dbReference type="EMBL" id="SPC92695.1"/>
    </source>
</evidence>
<proteinExistence type="predicted"/>